<comment type="caution">
    <text evidence="1">The sequence shown here is derived from an EMBL/GenBank/DDBJ whole genome shotgun (WGS) entry which is preliminary data.</text>
</comment>
<dbReference type="EMBL" id="JACHXN010000036">
    <property type="protein sequence ID" value="MBB3149590.1"/>
    <property type="molecule type" value="Genomic_DNA"/>
</dbReference>
<accession>A0A839UL41</accession>
<dbReference type="AlphaFoldDB" id="A0A839UL41"/>
<organism evidence="1 2">
    <name type="scientific">Phyllobacterium trifolii</name>
    <dbReference type="NCBI Taxonomy" id="300193"/>
    <lineage>
        <taxon>Bacteria</taxon>
        <taxon>Pseudomonadati</taxon>
        <taxon>Pseudomonadota</taxon>
        <taxon>Alphaproteobacteria</taxon>
        <taxon>Hyphomicrobiales</taxon>
        <taxon>Phyllobacteriaceae</taxon>
        <taxon>Phyllobacterium</taxon>
    </lineage>
</organism>
<evidence type="ECO:0000313" key="1">
    <source>
        <dbReference type="EMBL" id="MBB3149590.1"/>
    </source>
</evidence>
<evidence type="ECO:0000313" key="2">
    <source>
        <dbReference type="Proteomes" id="UP000554520"/>
    </source>
</evidence>
<keyword evidence="2" id="KW-1185">Reference proteome</keyword>
<reference evidence="1 2" key="1">
    <citation type="submission" date="2020-08" db="EMBL/GenBank/DDBJ databases">
        <title>Genomic Encyclopedia of Type Strains, Phase III (KMG-III): the genomes of soil and plant-associated and newly described type strains.</title>
        <authorList>
            <person name="Whitman W."/>
        </authorList>
    </citation>
    <scope>NUCLEOTIDE SEQUENCE [LARGE SCALE GENOMIC DNA]</scope>
    <source>
        <strain evidence="1 2">CECT 7015</strain>
    </source>
</reference>
<sequence>MVVGIGEAYGALKDSFDIAKGIKDISDKVALNNAVIELQGKLLEAQAAILSSADRERELEEKMTGLKRQLSAYEDWDEIAANYVLMDYGGNTYAYEFVVDPSETSNAPHRACPNCFGHRKKSILQFTLRDPYQRDHYKCHACGDTFVFGVSENPPSIPEQY</sequence>
<gene>
    <name evidence="1" type="ORF">FHS21_006044</name>
</gene>
<proteinExistence type="predicted"/>
<dbReference type="Proteomes" id="UP000554520">
    <property type="component" value="Unassembled WGS sequence"/>
</dbReference>
<name>A0A839UL41_9HYPH</name>
<protein>
    <submittedName>
        <fullName evidence="1">Uncharacterized protein</fullName>
    </submittedName>
</protein>
<dbReference type="RefSeq" id="WP_183665460.1">
    <property type="nucleotide sequence ID" value="NZ_JACHXN010000036.1"/>
</dbReference>